<protein>
    <recommendedName>
        <fullName evidence="5">DUF2953 domain-containing protein</fullName>
    </recommendedName>
</protein>
<evidence type="ECO:0000313" key="3">
    <source>
        <dbReference type="EMBL" id="KMW17231.1"/>
    </source>
</evidence>
<proteinExistence type="predicted"/>
<evidence type="ECO:0008006" key="5">
    <source>
        <dbReference type="Google" id="ProtNLM"/>
    </source>
</evidence>
<name>A0A0J9BYI9_9FIRM</name>
<dbReference type="OrthoDB" id="2087351at2"/>
<feature type="compositionally biased region" description="Basic and acidic residues" evidence="1">
    <location>
        <begin position="121"/>
        <end position="131"/>
    </location>
</feature>
<keyword evidence="2" id="KW-0472">Membrane</keyword>
<feature type="compositionally biased region" description="Low complexity" evidence="1">
    <location>
        <begin position="142"/>
        <end position="152"/>
    </location>
</feature>
<evidence type="ECO:0000313" key="4">
    <source>
        <dbReference type="Proteomes" id="UP000037392"/>
    </source>
</evidence>
<comment type="caution">
    <text evidence="3">The sequence shown here is derived from an EMBL/GenBank/DDBJ whole genome shotgun (WGS) entry which is preliminary data.</text>
</comment>
<dbReference type="Pfam" id="PF11167">
    <property type="entry name" value="DUF2953"/>
    <property type="match status" value="1"/>
</dbReference>
<feature type="transmembrane region" description="Helical" evidence="2">
    <location>
        <begin position="12"/>
        <end position="37"/>
    </location>
</feature>
<dbReference type="GeneID" id="93162788"/>
<dbReference type="RefSeq" id="WP_045091329.1">
    <property type="nucleotide sequence ID" value="NZ_KQ235880.1"/>
</dbReference>
<dbReference type="InterPro" id="IPR021338">
    <property type="entry name" value="DUF2953"/>
</dbReference>
<sequence>MIHILLMILKIIGIILLVILGLLLFVLLVVLFVPVRYKLEGAWHGKPEGVLRAGWFLHILSFRALYTREGGLKMIFKVFGFDLLKERKRGVAEAVEHGAEDLMGDEEQSLYDELQEDEARYRKAARERASKPSDSPDGTELGDGSSGAISSGDGHKGDDTSGNDTPGDDVTKDTPTRDQSGGIFGKLRSLQERIAAGIKGLWEKLKFSFAGFCGKLKGIQAFVQDKKQWLEDEKNQASIKLLFRQTRRLIAHIWPVKGKGTLTFGFDDPYTTGQVLQAVSLIYPFYHKQLTVRPVFDEKVLDAEGSFRGRIRLAVVLWLAFQVYLDKHTRRMIRGFIK</sequence>
<organism evidence="3 4">
    <name type="scientific">[Clostridium] citroniae WAL-19142</name>
    <dbReference type="NCBI Taxonomy" id="742734"/>
    <lineage>
        <taxon>Bacteria</taxon>
        <taxon>Bacillati</taxon>
        <taxon>Bacillota</taxon>
        <taxon>Clostridia</taxon>
        <taxon>Lachnospirales</taxon>
        <taxon>Lachnospiraceae</taxon>
        <taxon>Enterocloster</taxon>
    </lineage>
</organism>
<reference evidence="3 4" key="1">
    <citation type="submission" date="2011-04" db="EMBL/GenBank/DDBJ databases">
        <title>The Genome Sequence of Clostridium citroniae WAL-19142.</title>
        <authorList>
            <consortium name="The Broad Institute Genome Sequencing Platform"/>
            <person name="Earl A."/>
            <person name="Ward D."/>
            <person name="Feldgarden M."/>
            <person name="Gevers D."/>
            <person name="Warren Y.A."/>
            <person name="Tyrrell K.L."/>
            <person name="Citron D.M."/>
            <person name="Goldstein E.J."/>
            <person name="Daigneault M."/>
            <person name="Allen-Vercoe E."/>
            <person name="Young S.K."/>
            <person name="Zeng Q."/>
            <person name="Gargeya S."/>
            <person name="Fitzgerald M."/>
            <person name="Haas B."/>
            <person name="Abouelleil A."/>
            <person name="Alvarado L."/>
            <person name="Arachchi H.M."/>
            <person name="Berlin A."/>
            <person name="Brown A."/>
            <person name="Chapman S.B."/>
            <person name="Chen Z."/>
            <person name="Dunbar C."/>
            <person name="Freedman E."/>
            <person name="Gearin G."/>
            <person name="Gellesch M."/>
            <person name="Goldberg J."/>
            <person name="Griggs A."/>
            <person name="Gujja S."/>
            <person name="Heilman E.R."/>
            <person name="Heiman D."/>
            <person name="Howarth C."/>
            <person name="Larson L."/>
            <person name="Lui A."/>
            <person name="MacDonald P.J."/>
            <person name="Mehta T."/>
            <person name="Montmayeur A."/>
            <person name="Murphy C."/>
            <person name="Neiman D."/>
            <person name="Pearson M."/>
            <person name="Priest M."/>
            <person name="Roberts A."/>
            <person name="Saif S."/>
            <person name="Shea T."/>
            <person name="Shenoy N."/>
            <person name="Sisk P."/>
            <person name="Stolte C."/>
            <person name="Sykes S."/>
            <person name="White J."/>
            <person name="Yandava C."/>
            <person name="Wortman J."/>
            <person name="Nusbaum C."/>
            <person name="Birren B."/>
        </authorList>
    </citation>
    <scope>NUCLEOTIDE SEQUENCE [LARGE SCALE GENOMIC DNA]</scope>
    <source>
        <strain evidence="3 4">WAL-19142</strain>
    </source>
</reference>
<dbReference type="EMBL" id="ADLK01000028">
    <property type="protein sequence ID" value="KMW17231.1"/>
    <property type="molecule type" value="Genomic_DNA"/>
</dbReference>
<dbReference type="Proteomes" id="UP000037392">
    <property type="component" value="Unassembled WGS sequence"/>
</dbReference>
<feature type="region of interest" description="Disordered" evidence="1">
    <location>
        <begin position="121"/>
        <end position="183"/>
    </location>
</feature>
<evidence type="ECO:0000256" key="2">
    <source>
        <dbReference type="SAM" id="Phobius"/>
    </source>
</evidence>
<dbReference type="AlphaFoldDB" id="A0A0J9BYI9"/>
<gene>
    <name evidence="3" type="ORF">HMPREF9470_03884</name>
</gene>
<accession>A0A0J9BYI9</accession>
<evidence type="ECO:0000256" key="1">
    <source>
        <dbReference type="SAM" id="MobiDB-lite"/>
    </source>
</evidence>
<keyword evidence="2" id="KW-0812">Transmembrane</keyword>
<keyword evidence="2" id="KW-1133">Transmembrane helix</keyword>
<dbReference type="PATRIC" id="fig|742734.4.peg.4164"/>